<keyword evidence="2" id="KW-1185">Reference proteome</keyword>
<evidence type="ECO:0000313" key="2">
    <source>
        <dbReference type="Proteomes" id="UP000887013"/>
    </source>
</evidence>
<reference evidence="1" key="1">
    <citation type="submission" date="2020-08" db="EMBL/GenBank/DDBJ databases">
        <title>Multicomponent nature underlies the extraordinary mechanical properties of spider dragline silk.</title>
        <authorList>
            <person name="Kono N."/>
            <person name="Nakamura H."/>
            <person name="Mori M."/>
            <person name="Yoshida Y."/>
            <person name="Ohtoshi R."/>
            <person name="Malay A.D."/>
            <person name="Moran D.A.P."/>
            <person name="Tomita M."/>
            <person name="Numata K."/>
            <person name="Arakawa K."/>
        </authorList>
    </citation>
    <scope>NUCLEOTIDE SEQUENCE</scope>
</reference>
<name>A0A8X6MN58_NEPPI</name>
<sequence>MCLVLFLDGMKGDLVRMAWMPIQILNDLFEKNPTLLEQMLYPVRPCSLKRSSSLDWPQDLISVSVLRLSTQSGSQQFPLWHAWWANTTETFSFQQPQKEIICILAQKQQDLKEAAGQNEMCLCCFL</sequence>
<protein>
    <submittedName>
        <fullName evidence="1">Uncharacterized protein</fullName>
    </submittedName>
</protein>
<proteinExistence type="predicted"/>
<organism evidence="1 2">
    <name type="scientific">Nephila pilipes</name>
    <name type="common">Giant wood spider</name>
    <name type="synonym">Nephila maculata</name>
    <dbReference type="NCBI Taxonomy" id="299642"/>
    <lineage>
        <taxon>Eukaryota</taxon>
        <taxon>Metazoa</taxon>
        <taxon>Ecdysozoa</taxon>
        <taxon>Arthropoda</taxon>
        <taxon>Chelicerata</taxon>
        <taxon>Arachnida</taxon>
        <taxon>Araneae</taxon>
        <taxon>Araneomorphae</taxon>
        <taxon>Entelegynae</taxon>
        <taxon>Araneoidea</taxon>
        <taxon>Nephilidae</taxon>
        <taxon>Nephila</taxon>
    </lineage>
</organism>
<comment type="caution">
    <text evidence="1">The sequence shown here is derived from an EMBL/GenBank/DDBJ whole genome shotgun (WGS) entry which is preliminary data.</text>
</comment>
<dbReference type="EMBL" id="BMAW01095174">
    <property type="protein sequence ID" value="GFS69022.1"/>
    <property type="molecule type" value="Genomic_DNA"/>
</dbReference>
<evidence type="ECO:0000313" key="1">
    <source>
        <dbReference type="EMBL" id="GFS69022.1"/>
    </source>
</evidence>
<dbReference type="AlphaFoldDB" id="A0A8X6MN58"/>
<gene>
    <name evidence="1" type="ORF">NPIL_398621</name>
</gene>
<accession>A0A8X6MN58</accession>
<dbReference type="Proteomes" id="UP000887013">
    <property type="component" value="Unassembled WGS sequence"/>
</dbReference>